<dbReference type="Proteomes" id="UP001558713">
    <property type="component" value="Unassembled WGS sequence"/>
</dbReference>
<evidence type="ECO:0000256" key="5">
    <source>
        <dbReference type="ARBA" id="ARBA00023242"/>
    </source>
</evidence>
<keyword evidence="2" id="KW-0805">Transcription regulation</keyword>
<gene>
    <name evidence="7" type="ORF">V5N11_010895</name>
</gene>
<accession>A0ABD1C284</accession>
<dbReference type="Pfam" id="PF00010">
    <property type="entry name" value="HLH"/>
    <property type="match status" value="1"/>
</dbReference>
<dbReference type="SUPFAM" id="SSF47459">
    <property type="entry name" value="HLH, helix-loop-helix DNA-binding domain"/>
    <property type="match status" value="1"/>
</dbReference>
<proteinExistence type="predicted"/>
<evidence type="ECO:0000256" key="3">
    <source>
        <dbReference type="ARBA" id="ARBA00023125"/>
    </source>
</evidence>
<dbReference type="PROSITE" id="PS50888">
    <property type="entry name" value="BHLH"/>
    <property type="match status" value="1"/>
</dbReference>
<evidence type="ECO:0000256" key="4">
    <source>
        <dbReference type="ARBA" id="ARBA00023163"/>
    </source>
</evidence>
<evidence type="ECO:0000256" key="2">
    <source>
        <dbReference type="ARBA" id="ARBA00023015"/>
    </source>
</evidence>
<comment type="caution">
    <text evidence="7">The sequence shown here is derived from an EMBL/GenBank/DDBJ whole genome shotgun (WGS) entry which is preliminary data.</text>
</comment>
<protein>
    <submittedName>
        <fullName evidence="7">Transcription factor</fullName>
    </submittedName>
</protein>
<dbReference type="SMART" id="SM00353">
    <property type="entry name" value="HLH"/>
    <property type="match status" value="1"/>
</dbReference>
<evidence type="ECO:0000256" key="1">
    <source>
        <dbReference type="ARBA" id="ARBA00004123"/>
    </source>
</evidence>
<dbReference type="PANTHER" id="PTHR45855">
    <property type="entry name" value="TRANSCRIPTION FACTOR PIF1-RELATED"/>
    <property type="match status" value="1"/>
</dbReference>
<name>A0ABD1C284_CARAN</name>
<evidence type="ECO:0000259" key="6">
    <source>
        <dbReference type="PROSITE" id="PS50888"/>
    </source>
</evidence>
<dbReference type="AlphaFoldDB" id="A0ABD1C284"/>
<dbReference type="CDD" id="cd19698">
    <property type="entry name" value="bHLH_AtMEE8_like"/>
    <property type="match status" value="1"/>
</dbReference>
<dbReference type="GO" id="GO:0005634">
    <property type="term" value="C:nucleus"/>
    <property type="evidence" value="ECO:0007669"/>
    <property type="project" value="UniProtKB-SubCell"/>
</dbReference>
<dbReference type="PANTHER" id="PTHR45855:SF30">
    <property type="entry name" value="TRANSCRIPTION FACTOR BHLH109"/>
    <property type="match status" value="1"/>
</dbReference>
<evidence type="ECO:0000313" key="7">
    <source>
        <dbReference type="EMBL" id="KAL1223321.1"/>
    </source>
</evidence>
<evidence type="ECO:0000313" key="8">
    <source>
        <dbReference type="Proteomes" id="UP001558713"/>
    </source>
</evidence>
<dbReference type="InterPro" id="IPR036638">
    <property type="entry name" value="HLH_DNA-bd_sf"/>
</dbReference>
<keyword evidence="5" id="KW-0539">Nucleus</keyword>
<feature type="domain" description="BHLH" evidence="6">
    <location>
        <begin position="78"/>
        <end position="127"/>
    </location>
</feature>
<keyword evidence="8" id="KW-1185">Reference proteome</keyword>
<dbReference type="GO" id="GO:0003677">
    <property type="term" value="F:DNA binding"/>
    <property type="evidence" value="ECO:0007669"/>
    <property type="project" value="UniProtKB-KW"/>
</dbReference>
<reference evidence="7 8" key="1">
    <citation type="submission" date="2024-04" db="EMBL/GenBank/DDBJ databases">
        <title>Genome assembly C_amara_ONT_v2.</title>
        <authorList>
            <person name="Yant L."/>
            <person name="Moore C."/>
            <person name="Slenker M."/>
        </authorList>
    </citation>
    <scope>NUCLEOTIDE SEQUENCE [LARGE SCALE GENOMIC DNA]</scope>
    <source>
        <tissue evidence="7">Leaf</tissue>
    </source>
</reference>
<dbReference type="InterPro" id="IPR031066">
    <property type="entry name" value="bHLH_ALC-like_plant"/>
</dbReference>
<organism evidence="7 8">
    <name type="scientific">Cardamine amara subsp. amara</name>
    <dbReference type="NCBI Taxonomy" id="228776"/>
    <lineage>
        <taxon>Eukaryota</taxon>
        <taxon>Viridiplantae</taxon>
        <taxon>Streptophyta</taxon>
        <taxon>Embryophyta</taxon>
        <taxon>Tracheophyta</taxon>
        <taxon>Spermatophyta</taxon>
        <taxon>Magnoliopsida</taxon>
        <taxon>eudicotyledons</taxon>
        <taxon>Gunneridae</taxon>
        <taxon>Pentapetalae</taxon>
        <taxon>rosids</taxon>
        <taxon>malvids</taxon>
        <taxon>Brassicales</taxon>
        <taxon>Brassicaceae</taxon>
        <taxon>Cardamineae</taxon>
        <taxon>Cardamine</taxon>
    </lineage>
</organism>
<dbReference type="Gene3D" id="4.10.280.10">
    <property type="entry name" value="Helix-loop-helix DNA-binding domain"/>
    <property type="match status" value="1"/>
</dbReference>
<dbReference type="EMBL" id="JBANAX010000077">
    <property type="protein sequence ID" value="KAL1223321.1"/>
    <property type="molecule type" value="Genomic_DNA"/>
</dbReference>
<keyword evidence="3" id="KW-0238">DNA-binding</keyword>
<sequence>MEEINNSKKSTHEEELYSLSEIVSSFCAEDLNELNPLQEIFGAPSSSKPKDVTHNIDEKLENEEDKKIEIDQTTKRQRSMEYRVLMEKKRRQLIRDKVETLQEMTPNCSKSDLATKLECIIEYIKSLQHQIDVMSMAYTATPVYTPPFYGAQAPCMSPWSYYPPGIPMMHHQNMPMIPQFHQMHDKAAPVPEQTKP</sequence>
<comment type="subcellular location">
    <subcellularLocation>
        <location evidence="1">Nucleus</location>
    </subcellularLocation>
</comment>
<dbReference type="InterPro" id="IPR011598">
    <property type="entry name" value="bHLH_dom"/>
</dbReference>
<keyword evidence="4" id="KW-0804">Transcription</keyword>